<evidence type="ECO:0000313" key="6">
    <source>
        <dbReference type="EMBL" id="AUO47301.1"/>
    </source>
</evidence>
<dbReference type="Proteomes" id="UP000235315">
    <property type="component" value="Chromosome"/>
</dbReference>
<evidence type="ECO:0000259" key="5">
    <source>
        <dbReference type="PROSITE" id="PS50850"/>
    </source>
</evidence>
<evidence type="ECO:0000256" key="3">
    <source>
        <dbReference type="ARBA" id="ARBA00023136"/>
    </source>
</evidence>
<keyword evidence="1 4" id="KW-0812">Transmembrane</keyword>
<evidence type="ECO:0000313" key="7">
    <source>
        <dbReference type="Proteomes" id="UP000235315"/>
    </source>
</evidence>
<dbReference type="InterPro" id="IPR020846">
    <property type="entry name" value="MFS_dom"/>
</dbReference>
<dbReference type="InterPro" id="IPR036259">
    <property type="entry name" value="MFS_trans_sf"/>
</dbReference>
<feature type="transmembrane region" description="Helical" evidence="4">
    <location>
        <begin position="364"/>
        <end position="387"/>
    </location>
</feature>
<organism evidence="6 7">
    <name type="scientific">Pseudomonas ogarae (strain DSM 112162 / CECT 30235 / F113)</name>
    <dbReference type="NCBI Taxonomy" id="1114970"/>
    <lineage>
        <taxon>Bacteria</taxon>
        <taxon>Pseudomonadati</taxon>
        <taxon>Pseudomonadota</taxon>
        <taxon>Gammaproteobacteria</taxon>
        <taxon>Pseudomonadales</taxon>
        <taxon>Pseudomonadaceae</taxon>
        <taxon>Pseudomonas</taxon>
    </lineage>
</organism>
<dbReference type="PANTHER" id="PTHR11360">
    <property type="entry name" value="MONOCARBOXYLATE TRANSPORTER"/>
    <property type="match status" value="1"/>
</dbReference>
<dbReference type="PANTHER" id="PTHR11360:SF284">
    <property type="entry name" value="EG:103B4.3 PROTEIN-RELATED"/>
    <property type="match status" value="1"/>
</dbReference>
<feature type="transmembrane region" description="Helical" evidence="4">
    <location>
        <begin position="306"/>
        <end position="324"/>
    </location>
</feature>
<gene>
    <name evidence="6" type="ORF">C1C98_18540</name>
</gene>
<dbReference type="Gene3D" id="1.20.1250.20">
    <property type="entry name" value="MFS general substrate transporter like domains"/>
    <property type="match status" value="2"/>
</dbReference>
<sequence>MTTIKTNSSSHARWVVLGALAFMMCVSMALPIYGGSVLGTYMTAELHWERSTLGLLIAANMAANGLCAPLVAALTTKIGVRACLIIGCILMAAASIVLATWVTEPWQAAVTFGAIGVAATFASVIPCQTAVAAWFGHRRPLALSLLYAAMGIGGFIFVWLITWAIQGSATGYRMGCWVFFGFSALGIVVTLLLVRDKPDVEQYEAWESADIQRQTARQFPPPPAPIDIDLRLRNVLWSPALWAIYFSMFATTCGSAFVIAHAQAHLRDIGHSPMLAAATISIISAAMVIGNFGIGSVAQRLGPRRAYFGALVLFGVGLCTLIYASGSVGLYGYAILYGLGFGAAQVGPMVLLSGYWGVQVFPMLTALGLLIQTAGAAVSPILAGIYFDSTGHYQPVILLIVIMTAISMVLLRLIGPPKCNDAQEWAPTDAAEHPAKRHA</sequence>
<protein>
    <submittedName>
        <fullName evidence="6">MFS transporter</fullName>
    </submittedName>
</protein>
<proteinExistence type="predicted"/>
<feature type="transmembrane region" description="Helical" evidence="4">
    <location>
        <begin position="53"/>
        <end position="75"/>
    </location>
</feature>
<feature type="transmembrane region" description="Helical" evidence="4">
    <location>
        <begin position="108"/>
        <end position="135"/>
    </location>
</feature>
<feature type="transmembrane region" description="Helical" evidence="4">
    <location>
        <begin position="240"/>
        <end position="262"/>
    </location>
</feature>
<dbReference type="PROSITE" id="PS50850">
    <property type="entry name" value="MFS"/>
    <property type="match status" value="1"/>
</dbReference>
<evidence type="ECO:0000256" key="4">
    <source>
        <dbReference type="SAM" id="Phobius"/>
    </source>
</evidence>
<feature type="transmembrane region" description="Helical" evidence="4">
    <location>
        <begin position="82"/>
        <end position="102"/>
    </location>
</feature>
<dbReference type="RefSeq" id="WP_080569992.1">
    <property type="nucleotide sequence ID" value="NC_016830.1"/>
</dbReference>
<dbReference type="EMBL" id="CP025738">
    <property type="protein sequence ID" value="AUO47301.1"/>
    <property type="molecule type" value="Genomic_DNA"/>
</dbReference>
<keyword evidence="2 4" id="KW-1133">Transmembrane helix</keyword>
<feature type="transmembrane region" description="Helical" evidence="4">
    <location>
        <begin position="177"/>
        <end position="194"/>
    </location>
</feature>
<dbReference type="SUPFAM" id="SSF103473">
    <property type="entry name" value="MFS general substrate transporter"/>
    <property type="match status" value="1"/>
</dbReference>
<keyword evidence="3 4" id="KW-0472">Membrane</keyword>
<feature type="transmembrane region" description="Helical" evidence="4">
    <location>
        <begin position="12"/>
        <end position="33"/>
    </location>
</feature>
<reference evidence="6 7" key="1">
    <citation type="submission" date="2018-01" db="EMBL/GenBank/DDBJ databases">
        <title>Tropical forage species Digitaria eriantha prevents oxidative stress under low temperature conditions by the incorporation of polyhydroxybutyrate-producing endophytic bacteria.</title>
        <authorList>
            <person name="Stritzler M."/>
            <person name="Ayub N."/>
        </authorList>
    </citation>
    <scope>NUCLEOTIDE SEQUENCE [LARGE SCALE GENOMIC DNA]</scope>
    <source>
        <strain evidence="6 7">FR1</strain>
    </source>
</reference>
<feature type="transmembrane region" description="Helical" evidence="4">
    <location>
        <begin position="274"/>
        <end position="294"/>
    </location>
</feature>
<accession>A0ABN5GFK0</accession>
<feature type="domain" description="Major facilitator superfamily (MFS) profile" evidence="5">
    <location>
        <begin position="240"/>
        <end position="439"/>
    </location>
</feature>
<dbReference type="InterPro" id="IPR050327">
    <property type="entry name" value="Proton-linked_MCT"/>
</dbReference>
<dbReference type="InterPro" id="IPR011701">
    <property type="entry name" value="MFS"/>
</dbReference>
<evidence type="ECO:0000256" key="1">
    <source>
        <dbReference type="ARBA" id="ARBA00022692"/>
    </source>
</evidence>
<feature type="transmembrane region" description="Helical" evidence="4">
    <location>
        <begin position="142"/>
        <end position="165"/>
    </location>
</feature>
<keyword evidence="7" id="KW-1185">Reference proteome</keyword>
<dbReference type="Pfam" id="PF07690">
    <property type="entry name" value="MFS_1"/>
    <property type="match status" value="1"/>
</dbReference>
<feature type="transmembrane region" description="Helical" evidence="4">
    <location>
        <begin position="330"/>
        <end position="352"/>
    </location>
</feature>
<feature type="transmembrane region" description="Helical" evidence="4">
    <location>
        <begin position="393"/>
        <end position="414"/>
    </location>
</feature>
<name>A0ABN5GFK0_PSEO1</name>
<evidence type="ECO:0000256" key="2">
    <source>
        <dbReference type="ARBA" id="ARBA00022989"/>
    </source>
</evidence>